<dbReference type="InterPro" id="IPR029063">
    <property type="entry name" value="SAM-dependent_MTases_sf"/>
</dbReference>
<dbReference type="Gene3D" id="3.40.50.150">
    <property type="entry name" value="Vaccinia Virus protein VP39"/>
    <property type="match status" value="1"/>
</dbReference>
<dbReference type="RefSeq" id="WP_265265877.1">
    <property type="nucleotide sequence ID" value="NZ_JAIHOM010000101.1"/>
</dbReference>
<dbReference type="GO" id="GO:0008168">
    <property type="term" value="F:methyltransferase activity"/>
    <property type="evidence" value="ECO:0007669"/>
    <property type="project" value="UniProtKB-KW"/>
</dbReference>
<evidence type="ECO:0000313" key="2">
    <source>
        <dbReference type="Proteomes" id="UP001526426"/>
    </source>
</evidence>
<gene>
    <name evidence="1" type="ORF">K4A83_17140</name>
</gene>
<dbReference type="SUPFAM" id="SSF53335">
    <property type="entry name" value="S-adenosyl-L-methionine-dependent methyltransferases"/>
    <property type="match status" value="1"/>
</dbReference>
<keyword evidence="1" id="KW-0489">Methyltransferase</keyword>
<reference evidence="1 2" key="1">
    <citation type="submission" date="2021-08" db="EMBL/GenBank/DDBJ databases">
        <title>Draft genome sequence of Spirulina subsalsa with high tolerance to salinity and hype-accumulation of phycocyanin.</title>
        <authorList>
            <person name="Pei H."/>
            <person name="Jiang L."/>
        </authorList>
    </citation>
    <scope>NUCLEOTIDE SEQUENCE [LARGE SCALE GENOMIC DNA]</scope>
    <source>
        <strain evidence="1 2">FACHB-351</strain>
    </source>
</reference>
<name>A0ABT3L8Z8_9CYAN</name>
<organism evidence="1 2">
    <name type="scientific">Spirulina subsalsa FACHB-351</name>
    <dbReference type="NCBI Taxonomy" id="234711"/>
    <lineage>
        <taxon>Bacteria</taxon>
        <taxon>Bacillati</taxon>
        <taxon>Cyanobacteriota</taxon>
        <taxon>Cyanophyceae</taxon>
        <taxon>Spirulinales</taxon>
        <taxon>Spirulinaceae</taxon>
        <taxon>Spirulina</taxon>
    </lineage>
</organism>
<keyword evidence="2" id="KW-1185">Reference proteome</keyword>
<proteinExistence type="predicted"/>
<dbReference type="Proteomes" id="UP001526426">
    <property type="component" value="Unassembled WGS sequence"/>
</dbReference>
<comment type="caution">
    <text evidence="1">The sequence shown here is derived from an EMBL/GenBank/DDBJ whole genome shotgun (WGS) entry which is preliminary data.</text>
</comment>
<evidence type="ECO:0000313" key="1">
    <source>
        <dbReference type="EMBL" id="MCW6037986.1"/>
    </source>
</evidence>
<dbReference type="Pfam" id="PF13578">
    <property type="entry name" value="Methyltransf_24"/>
    <property type="match status" value="1"/>
</dbReference>
<dbReference type="EMBL" id="JAIHOM010000101">
    <property type="protein sequence ID" value="MCW6037986.1"/>
    <property type="molecule type" value="Genomic_DNA"/>
</dbReference>
<keyword evidence="1" id="KW-0808">Transferase</keyword>
<accession>A0ABT3L8Z8</accession>
<sequence>MIRSKLQTLLWFLQRPPLYPELVRLALGQFFLGATKTEDSSEEMVSWCEERSLDTPRGLEQLIGMTRVTPLEELFPDLWQEAIQRESRCSVLMGGAGNVELLYYSAEYLQAVRVIETGVAYGWSSLAFLLSLKNRPGSQLVSTDMPYRKRNNDPYVGCVVPAEFKQNWHLIRLADRQGLPQGIQRLGEIDLCHYDSDKSYEGRMWAYPLLWQALRPGGFLISDDIGDNVAFRDFANQVQGDPLVVRKEQKYMGILVKPKGE</sequence>
<dbReference type="GO" id="GO:0032259">
    <property type="term" value="P:methylation"/>
    <property type="evidence" value="ECO:0007669"/>
    <property type="project" value="UniProtKB-KW"/>
</dbReference>
<protein>
    <submittedName>
        <fullName evidence="1">Class I SAM-dependent methyltransferase</fullName>
    </submittedName>
</protein>